<keyword evidence="2" id="KW-0812">Transmembrane</keyword>
<dbReference type="EMBL" id="BMDD01000002">
    <property type="protein sequence ID" value="GGH75661.1"/>
    <property type="molecule type" value="Genomic_DNA"/>
</dbReference>
<dbReference type="Proteomes" id="UP000605427">
    <property type="component" value="Unassembled WGS sequence"/>
</dbReference>
<feature type="transmembrane region" description="Helical" evidence="2">
    <location>
        <begin position="93"/>
        <end position="115"/>
    </location>
</feature>
<feature type="transmembrane region" description="Helical" evidence="2">
    <location>
        <begin position="151"/>
        <end position="170"/>
    </location>
</feature>
<dbReference type="Pfam" id="PF01478">
    <property type="entry name" value="Peptidase_A24"/>
    <property type="match status" value="1"/>
</dbReference>
<organism evidence="4 5">
    <name type="scientific">Saccharibacillus endophyticus</name>
    <dbReference type="NCBI Taxonomy" id="2060666"/>
    <lineage>
        <taxon>Bacteria</taxon>
        <taxon>Bacillati</taxon>
        <taxon>Bacillota</taxon>
        <taxon>Bacilli</taxon>
        <taxon>Bacillales</taxon>
        <taxon>Paenibacillaceae</taxon>
        <taxon>Saccharibacillus</taxon>
    </lineage>
</organism>
<feature type="domain" description="Prepilin type IV endopeptidase peptidase" evidence="3">
    <location>
        <begin position="11"/>
        <end position="111"/>
    </location>
</feature>
<name>A0ABQ1ZRP5_9BACL</name>
<dbReference type="RefSeq" id="WP_172242212.1">
    <property type="nucleotide sequence ID" value="NZ_BMDD01000002.1"/>
</dbReference>
<feature type="transmembrane region" description="Helical" evidence="2">
    <location>
        <begin position="6"/>
        <end position="22"/>
    </location>
</feature>
<keyword evidence="2" id="KW-0472">Membrane</keyword>
<evidence type="ECO:0000313" key="4">
    <source>
        <dbReference type="EMBL" id="GGH75661.1"/>
    </source>
</evidence>
<dbReference type="InterPro" id="IPR000045">
    <property type="entry name" value="Prepilin_IV_endopep_pep"/>
</dbReference>
<keyword evidence="2" id="KW-1133">Transmembrane helix</keyword>
<sequence>MNDILAYIGCGCFLAVAFMTDVRTRKIPNRLNLAFVLTGLIYQGAVHGLDGLLFAAKGCAIGFVVLFVLYLLGAVGAGDVKLFAGIGAWTGTLFAAQTLLYSILFAGVIGLGILIWRRESMRRIKRIFSSFVGVFMFRSFAPIASDRANHLTFPFMWAVLPGALAGYFYMY</sequence>
<gene>
    <name evidence="4" type="ORF">GCM10007362_16930</name>
</gene>
<feature type="transmembrane region" description="Helical" evidence="2">
    <location>
        <begin position="127"/>
        <end position="145"/>
    </location>
</feature>
<proteinExistence type="inferred from homology"/>
<protein>
    <recommendedName>
        <fullName evidence="3">Prepilin type IV endopeptidase peptidase domain-containing protein</fullName>
    </recommendedName>
</protein>
<feature type="transmembrane region" description="Helical" evidence="2">
    <location>
        <begin position="52"/>
        <end position="73"/>
    </location>
</feature>
<keyword evidence="5" id="KW-1185">Reference proteome</keyword>
<evidence type="ECO:0000259" key="3">
    <source>
        <dbReference type="Pfam" id="PF01478"/>
    </source>
</evidence>
<evidence type="ECO:0000256" key="2">
    <source>
        <dbReference type="SAM" id="Phobius"/>
    </source>
</evidence>
<evidence type="ECO:0000313" key="5">
    <source>
        <dbReference type="Proteomes" id="UP000605427"/>
    </source>
</evidence>
<evidence type="ECO:0000256" key="1">
    <source>
        <dbReference type="ARBA" id="ARBA00005801"/>
    </source>
</evidence>
<reference evidence="5" key="1">
    <citation type="journal article" date="2019" name="Int. J. Syst. Evol. Microbiol.">
        <title>The Global Catalogue of Microorganisms (GCM) 10K type strain sequencing project: providing services to taxonomists for standard genome sequencing and annotation.</title>
        <authorList>
            <consortium name="The Broad Institute Genomics Platform"/>
            <consortium name="The Broad Institute Genome Sequencing Center for Infectious Disease"/>
            <person name="Wu L."/>
            <person name="Ma J."/>
        </authorList>
    </citation>
    <scope>NUCLEOTIDE SEQUENCE [LARGE SCALE GENOMIC DNA]</scope>
    <source>
        <strain evidence="5">CCM 8702</strain>
    </source>
</reference>
<accession>A0ABQ1ZRP5</accession>
<comment type="similarity">
    <text evidence="1">Belongs to the peptidase A24 family.</text>
</comment>
<dbReference type="PANTHER" id="PTHR30487">
    <property type="entry name" value="TYPE 4 PREPILIN-LIKE PROTEINS LEADER PEPTIDE-PROCESSING ENZYME"/>
    <property type="match status" value="1"/>
</dbReference>
<dbReference type="InterPro" id="IPR050882">
    <property type="entry name" value="Prepilin_peptidase/N-MTase"/>
</dbReference>
<comment type="caution">
    <text evidence="4">The sequence shown here is derived from an EMBL/GenBank/DDBJ whole genome shotgun (WGS) entry which is preliminary data.</text>
</comment>
<dbReference type="Gene3D" id="1.20.120.1220">
    <property type="match status" value="1"/>
</dbReference>
<dbReference type="PANTHER" id="PTHR30487:SF0">
    <property type="entry name" value="PREPILIN LEADER PEPTIDASE_N-METHYLTRANSFERASE-RELATED"/>
    <property type="match status" value="1"/>
</dbReference>